<dbReference type="AlphaFoldDB" id="A0A090QPI1"/>
<dbReference type="EMBL" id="BBMN01000002">
    <property type="protein sequence ID" value="GAL03729.1"/>
    <property type="molecule type" value="Genomic_DNA"/>
</dbReference>
<dbReference type="InterPro" id="IPR006626">
    <property type="entry name" value="PbH1"/>
</dbReference>
<reference evidence="1 2" key="1">
    <citation type="journal article" date="2014" name="Genome Announc.">
        <title>Draft Genome Sequences of Two Vibrionaceae Species, Vibrio ponticus C121 and Photobacterium aphoticum C119, Isolated as Coral Reef Microbiota.</title>
        <authorList>
            <person name="Al-saari N."/>
            <person name="Meirelles P.M."/>
            <person name="Mino S."/>
            <person name="Suda W."/>
            <person name="Oshima K."/>
            <person name="Hattori M."/>
            <person name="Ohkuma M."/>
            <person name="Thompson F.L."/>
            <person name="Gomez-Gil B."/>
            <person name="Sawabe T."/>
            <person name="Sawabe T."/>
        </authorList>
    </citation>
    <scope>NUCLEOTIDE SEQUENCE [LARGE SCALE GENOMIC DNA]</scope>
    <source>
        <strain evidence="1 2">JCM 19237</strain>
    </source>
</reference>
<dbReference type="Gene3D" id="2.160.20.10">
    <property type="entry name" value="Single-stranded right-handed beta-helix, Pectin lyase-like"/>
    <property type="match status" value="2"/>
</dbReference>
<comment type="caution">
    <text evidence="1">The sequence shown here is derived from an EMBL/GenBank/DDBJ whole genome shotgun (WGS) entry which is preliminary data.</text>
</comment>
<protein>
    <submittedName>
        <fullName evidence="1">Chitinase</fullName>
        <ecNumber evidence="1">3.2.1.14</ecNumber>
    </submittedName>
</protein>
<evidence type="ECO:0000313" key="1">
    <source>
        <dbReference type="EMBL" id="GAL03729.1"/>
    </source>
</evidence>
<keyword evidence="1" id="KW-0378">Hydrolase</keyword>
<proteinExistence type="predicted"/>
<sequence>MKKALTVAKAGSVIELGEGRYHSPQIIDKAKGTEDAPIVIKGNKAVFDGTVAIDSPWVVHQGNIYKTQVRTPVWQLFVDGKMVMSARWPNAQFHDGSVWDMKKTWRHQAPESRFGTLIDERPYKHIEVTANGNQYESLPAGINTQSLAESGIDATGAIAIMNIGSWLNWAQVVESHTPGSNTFTYSKDFSGSGTAMKNAADNMLGKGNFWEIKNTKYEEGHYYLEGKLALLDSENEWFFDKQTKTVYLWAPDGQDPNTLTVRGKTQTYGLTVRNSRHVVIEDVDFFATAFTVLNSQGITFDDIDARYYAYSQRMLGALTRPETIKFINNDKTLKTTNNTIKNSYLAYTDGPAFDMIKEAGNVIDNNLIHDIDYSNLGTGGEGSLNMALQSRDISFTNNTFHTAGNSEGVRVGAASKVTGNHVYNTSLLQHDGAAINVGVEQQAGTEIAYNWVHDSPKAGIRFDGVEGASKVGRDGLVHHNVVWNTNFSIIKGDEQATYNNVMFNSESADLVIFNKEEAGGINHQSETLNNLVGRLQGRKSGTPAQLVVPGTVMNNMTHQQGNVLAQLRGAHWGDFRPKPESSIIDAGTTDSRLSEITFIGNAPDIGAYEAGDATPWIPGHQGEKASNPVPFDHATQVGLSIDLMFKQHEHDQYKVYMGTTASAMQKVERIDGMYTVTGLQPQTPYYWRVDRVQDGKVTQGEIWTFSTR</sequence>
<gene>
    <name evidence="1" type="ORF">JCM19237_6623</name>
</gene>
<dbReference type="PANTHER" id="PTHR36453">
    <property type="entry name" value="SECRETED PROTEIN-RELATED"/>
    <property type="match status" value="1"/>
</dbReference>
<dbReference type="STRING" id="754436.JCM19237_6623"/>
<name>A0A090QPI1_9GAMM</name>
<dbReference type="GO" id="GO:0008843">
    <property type="term" value="F:endochitinase activity"/>
    <property type="evidence" value="ECO:0007669"/>
    <property type="project" value="UniProtKB-EC"/>
</dbReference>
<evidence type="ECO:0000313" key="2">
    <source>
        <dbReference type="Proteomes" id="UP000029227"/>
    </source>
</evidence>
<dbReference type="InterPro" id="IPR011050">
    <property type="entry name" value="Pectin_lyase_fold/virulence"/>
</dbReference>
<dbReference type="SUPFAM" id="SSF51126">
    <property type="entry name" value="Pectin lyase-like"/>
    <property type="match status" value="1"/>
</dbReference>
<dbReference type="Proteomes" id="UP000029227">
    <property type="component" value="Unassembled WGS sequence"/>
</dbReference>
<dbReference type="InterPro" id="IPR012334">
    <property type="entry name" value="Pectin_lyas_fold"/>
</dbReference>
<dbReference type="PANTHER" id="PTHR36453:SF1">
    <property type="entry name" value="RIGHT HANDED BETA HELIX DOMAIN-CONTAINING PROTEIN"/>
    <property type="match status" value="1"/>
</dbReference>
<accession>A0A090QPI1</accession>
<dbReference type="EC" id="3.2.1.14" evidence="1"/>
<organism evidence="1 2">
    <name type="scientific">Photobacterium aphoticum</name>
    <dbReference type="NCBI Taxonomy" id="754436"/>
    <lineage>
        <taxon>Bacteria</taxon>
        <taxon>Pseudomonadati</taxon>
        <taxon>Pseudomonadota</taxon>
        <taxon>Gammaproteobacteria</taxon>
        <taxon>Vibrionales</taxon>
        <taxon>Vibrionaceae</taxon>
        <taxon>Photobacterium</taxon>
    </lineage>
</organism>
<keyword evidence="1" id="KW-0326">Glycosidase</keyword>
<dbReference type="eggNOG" id="COG0265">
    <property type="taxonomic scope" value="Bacteria"/>
</dbReference>
<dbReference type="SMART" id="SM00710">
    <property type="entry name" value="PbH1"/>
    <property type="match status" value="5"/>
</dbReference>